<dbReference type="Gene3D" id="3.30.170.10">
    <property type="entry name" value="Cyclin-dependent kinase, regulatory subunit"/>
    <property type="match status" value="1"/>
</dbReference>
<dbReference type="InterPro" id="IPR040051">
    <property type="entry name" value="SECISBP2"/>
</dbReference>
<dbReference type="Proteomes" id="UP000299084">
    <property type="component" value="Unassembled WGS sequence"/>
</dbReference>
<dbReference type="GO" id="GO:0016538">
    <property type="term" value="F:cyclin-dependent protein serine/threonine kinase regulator activity"/>
    <property type="evidence" value="ECO:0007669"/>
    <property type="project" value="InterPro"/>
</dbReference>
<dbReference type="Pfam" id="PF01111">
    <property type="entry name" value="CKS"/>
    <property type="match status" value="1"/>
</dbReference>
<comment type="function">
    <text evidence="1 6">Binds to the catalytic subunit of the cyclin dependent kinases and is essential for their biological function.</text>
</comment>
<evidence type="ECO:0000256" key="5">
    <source>
        <dbReference type="ARBA" id="ARBA00023306"/>
    </source>
</evidence>
<feature type="region of interest" description="Disordered" evidence="7">
    <location>
        <begin position="238"/>
        <end position="274"/>
    </location>
</feature>
<dbReference type="SUPFAM" id="SSF55315">
    <property type="entry name" value="L30e-like"/>
    <property type="match status" value="1"/>
</dbReference>
<keyword evidence="4 6" id="KW-0132">Cell division</keyword>
<feature type="region of interest" description="Disordered" evidence="7">
    <location>
        <begin position="413"/>
        <end position="495"/>
    </location>
</feature>
<evidence type="ECO:0000256" key="6">
    <source>
        <dbReference type="RuleBase" id="RU311113"/>
    </source>
</evidence>
<comment type="caution">
    <text evidence="9">The sequence shown here is derived from an EMBL/GenBank/DDBJ whole genome shotgun (WGS) entry which is preliminary data.</text>
</comment>
<dbReference type="GO" id="GO:0043021">
    <property type="term" value="F:ribonucleoprotein complex binding"/>
    <property type="evidence" value="ECO:0007669"/>
    <property type="project" value="TreeGrafter"/>
</dbReference>
<dbReference type="InterPro" id="IPR004038">
    <property type="entry name" value="Ribosomal_eL8/eL30/eS12/Gad45"/>
</dbReference>
<proteinExistence type="inferred from homology"/>
<dbReference type="GO" id="GO:1990904">
    <property type="term" value="C:ribonucleoprotein complex"/>
    <property type="evidence" value="ECO:0007669"/>
    <property type="project" value="TreeGrafter"/>
</dbReference>
<dbReference type="AlphaFoldDB" id="A0A5N4CAE7"/>
<protein>
    <recommendedName>
        <fullName evidence="6">Cyclin-dependent kinases regulatory subunit</fullName>
    </recommendedName>
</protein>
<dbReference type="GO" id="GO:0003730">
    <property type="term" value="F:mRNA 3'-UTR binding"/>
    <property type="evidence" value="ECO:0007669"/>
    <property type="project" value="TreeGrafter"/>
</dbReference>
<dbReference type="PANTHER" id="PTHR13284">
    <property type="entry name" value="GH01354P"/>
    <property type="match status" value="1"/>
</dbReference>
<dbReference type="STRING" id="9838.ENSCDRP00005024354"/>
<feature type="region of interest" description="Disordered" evidence="7">
    <location>
        <begin position="539"/>
        <end position="580"/>
    </location>
</feature>
<sequence length="912" mass="100742">MAHKQIYYSDKYFDEHYEYRHVMLPRELSKQVPKTHLMSEEEWRRLGVQQSLGWVHYMIHEPGLQGIRDPYPAPNAPTPRLGPADRILEGVAASAETGIKLSADVKPFVPKFAGLGVPWSESSEARVFPSCAATTYYPCVQELPVPEQKLYTEDTAFGASTFPAQYLPPEITLHPYAYPPYTLESPQNVCRVPGPQYDYSQPRCFGGFQTVKPRNEHTCPLPQNAKALFKKKAYEEQKFDSKKTDGPVSSDLQSVKGSHHMPIHAENSLKSGGYYKRTDRKSRIIEKSGSASKPEFEFTRLDFPELQGPENSERPETQKPPKWGPSHPAPTDISLLREVGKPAAASPEGEIVVKTNNPTESVAANAAASPSSCTRELSWTPMGYVVRQTLSTELSPAPKNVTSVINLKMVASSADPKNGSMSSSEVLSSAPSYREKHVAHPARKSKASQGGDPEQNEASRRNKKKKEKSKSKYEVLTVQEPPRIENNFKNSGKKSQIPVQLDLGGMLTALEKKQHSQNAKQSSKPVVFSVGAVPVLSQGVRVREKGPAPRPGEDSAQPPGLQRAPGEEGEAREVAQGQEPTSLRRCALRWELGAQTLPPSCIILKERQERRQQRLQENAASPAPAGEDAQGGESGGDEQAPEQPDPSGGSEESVSCAPVEESKSKMHPGAELQREAEARPRIHSRRFRDYCSQVLSKEVDACVTGLLKELVRFQDRTHQKDPVKAKARRRLVLGLREVLKHLKLRKLKCVIISPNCEKIQSKGGLDDTLHTIIDHACEQNIPFVFALNRKALGRSLNKAVPVSVVGIFSYDGAQDQFHKMVELTMAARQAYKAMLENVHRELAAAPGPQAPASPPVQGPGCSTEDGPPDPAGKEEPRYIEIWRRHLEAYSQRALELETSLEASTSQMMNLNL</sequence>
<evidence type="ECO:0000259" key="8">
    <source>
        <dbReference type="Pfam" id="PF01248"/>
    </source>
</evidence>
<evidence type="ECO:0000313" key="9">
    <source>
        <dbReference type="EMBL" id="KAB1255881.1"/>
    </source>
</evidence>
<dbReference type="GO" id="GO:0051301">
    <property type="term" value="P:cell division"/>
    <property type="evidence" value="ECO:0007669"/>
    <property type="project" value="UniProtKB-UniRule"/>
</dbReference>
<evidence type="ECO:0000256" key="1">
    <source>
        <dbReference type="ARBA" id="ARBA00002449"/>
    </source>
</evidence>
<dbReference type="PROSITE" id="PS00944">
    <property type="entry name" value="CKS_1"/>
    <property type="match status" value="1"/>
</dbReference>
<feature type="domain" description="Ribosomal protein eL8/eL30/eS12/Gadd45" evidence="8">
    <location>
        <begin position="722"/>
        <end position="815"/>
    </location>
</feature>
<keyword evidence="5 6" id="KW-0131">Cell cycle</keyword>
<dbReference type="SMART" id="SM01084">
    <property type="entry name" value="CKS"/>
    <property type="match status" value="1"/>
</dbReference>
<dbReference type="InterPro" id="IPR029064">
    <property type="entry name" value="Ribosomal_eL30-like_sf"/>
</dbReference>
<dbReference type="SUPFAM" id="SSF55637">
    <property type="entry name" value="Cell cycle regulatory proteins"/>
    <property type="match status" value="1"/>
</dbReference>
<dbReference type="PRINTS" id="PR00296">
    <property type="entry name" value="CYCLINKINASE"/>
</dbReference>
<organism evidence="9 10">
    <name type="scientific">Camelus dromedarius</name>
    <name type="common">Dromedary</name>
    <name type="synonym">Arabian camel</name>
    <dbReference type="NCBI Taxonomy" id="9838"/>
    <lineage>
        <taxon>Eukaryota</taxon>
        <taxon>Metazoa</taxon>
        <taxon>Chordata</taxon>
        <taxon>Craniata</taxon>
        <taxon>Vertebrata</taxon>
        <taxon>Euteleostomi</taxon>
        <taxon>Mammalia</taxon>
        <taxon>Eutheria</taxon>
        <taxon>Laurasiatheria</taxon>
        <taxon>Artiodactyla</taxon>
        <taxon>Tylopoda</taxon>
        <taxon>Camelidae</taxon>
        <taxon>Camelus</taxon>
    </lineage>
</organism>
<gene>
    <name evidence="9" type="ORF">Cadr_000029745</name>
</gene>
<feature type="region of interest" description="Disordered" evidence="7">
    <location>
        <begin position="845"/>
        <end position="874"/>
    </location>
</feature>
<keyword evidence="10" id="KW-1185">Reference proteome</keyword>
<feature type="region of interest" description="Disordered" evidence="7">
    <location>
        <begin position="296"/>
        <end position="333"/>
    </location>
</feature>
<accession>A0A5N4CAE7</accession>
<feature type="compositionally biased region" description="Polar residues" evidence="7">
    <location>
        <begin position="419"/>
        <end position="431"/>
    </location>
</feature>
<evidence type="ECO:0000256" key="4">
    <source>
        <dbReference type="ARBA" id="ARBA00022618"/>
    </source>
</evidence>
<dbReference type="InterPro" id="IPR000789">
    <property type="entry name" value="Cyclin-dep_kinase_reg-sub"/>
</dbReference>
<feature type="compositionally biased region" description="Pro residues" evidence="7">
    <location>
        <begin position="848"/>
        <end position="857"/>
    </location>
</feature>
<dbReference type="Gene3D" id="3.30.1330.30">
    <property type="match status" value="1"/>
</dbReference>
<comment type="similarity">
    <text evidence="2 6">Belongs to the CKS family.</text>
</comment>
<dbReference type="InterPro" id="IPR036858">
    <property type="entry name" value="Cyclin-dep_kinase_reg-sub_sf"/>
</dbReference>
<comment type="subunit">
    <text evidence="3">Forms a homohexamer that can probably bind six kinase subunits.</text>
</comment>
<evidence type="ECO:0000256" key="2">
    <source>
        <dbReference type="ARBA" id="ARBA00007782"/>
    </source>
</evidence>
<dbReference type="GO" id="GO:0035368">
    <property type="term" value="F:selenocysteine insertion sequence binding"/>
    <property type="evidence" value="ECO:0007669"/>
    <property type="project" value="InterPro"/>
</dbReference>
<dbReference type="PANTHER" id="PTHR13284:SF9">
    <property type="entry name" value="SELENOCYSTEINE INSERTION SEQUENCE-BINDING PROTEIN 2"/>
    <property type="match status" value="1"/>
</dbReference>
<evidence type="ECO:0000256" key="7">
    <source>
        <dbReference type="SAM" id="MobiDB-lite"/>
    </source>
</evidence>
<name>A0A5N4CAE7_CAMDR</name>
<evidence type="ECO:0000313" key="10">
    <source>
        <dbReference type="Proteomes" id="UP000299084"/>
    </source>
</evidence>
<dbReference type="GO" id="GO:0001514">
    <property type="term" value="P:selenocysteine incorporation"/>
    <property type="evidence" value="ECO:0007669"/>
    <property type="project" value="TreeGrafter"/>
</dbReference>
<feature type="compositionally biased region" description="Basic and acidic residues" evidence="7">
    <location>
        <begin position="541"/>
        <end position="553"/>
    </location>
</feature>
<reference evidence="9 10" key="1">
    <citation type="journal article" date="2019" name="Mol. Ecol. Resour.">
        <title>Improving Illumina assemblies with Hi-C and long reads: an example with the North African dromedary.</title>
        <authorList>
            <person name="Elbers J.P."/>
            <person name="Rogers M.F."/>
            <person name="Perelman P.L."/>
            <person name="Proskuryakova A.A."/>
            <person name="Serdyukova N.A."/>
            <person name="Johnson W.E."/>
            <person name="Horin P."/>
            <person name="Corander J."/>
            <person name="Murphy D."/>
            <person name="Burger P.A."/>
        </authorList>
    </citation>
    <scope>NUCLEOTIDE SEQUENCE [LARGE SCALE GENOMIC DNA]</scope>
    <source>
        <strain evidence="9">Drom800</strain>
        <tissue evidence="9">Blood</tissue>
    </source>
</reference>
<feature type="region of interest" description="Disordered" evidence="7">
    <location>
        <begin position="612"/>
        <end position="678"/>
    </location>
</feature>
<dbReference type="FunFam" id="3.30.170.10:FF:000001">
    <property type="entry name" value="Cyclin-dependent kinases regulatory subunit"/>
    <property type="match status" value="1"/>
</dbReference>
<dbReference type="FunFam" id="3.30.1330.30:FF:000004">
    <property type="entry name" value="selenocysteine insertion sequence-binding protein 2"/>
    <property type="match status" value="1"/>
</dbReference>
<dbReference type="GO" id="GO:0005739">
    <property type="term" value="C:mitochondrion"/>
    <property type="evidence" value="ECO:0007669"/>
    <property type="project" value="TreeGrafter"/>
</dbReference>
<dbReference type="EMBL" id="JWIN03000031">
    <property type="protein sequence ID" value="KAB1255881.1"/>
    <property type="molecule type" value="Genomic_DNA"/>
</dbReference>
<evidence type="ECO:0000256" key="3">
    <source>
        <dbReference type="ARBA" id="ARBA00011253"/>
    </source>
</evidence>
<dbReference type="Pfam" id="PF01248">
    <property type="entry name" value="Ribosomal_L7Ae"/>
    <property type="match status" value="1"/>
</dbReference>